<keyword evidence="2 3" id="KW-0808">Transferase</keyword>
<name>A0AAD4SNE6_9MAGN</name>
<dbReference type="EMBL" id="JAJJMB010009125">
    <property type="protein sequence ID" value="KAI3916147.1"/>
    <property type="molecule type" value="Genomic_DNA"/>
</dbReference>
<protein>
    <recommendedName>
        <fullName evidence="3">Alkyl transferase</fullName>
        <ecNumber evidence="3">2.5.1.-</ecNumber>
    </recommendedName>
</protein>
<dbReference type="HAMAP" id="MF_01139">
    <property type="entry name" value="ISPT"/>
    <property type="match status" value="1"/>
</dbReference>
<evidence type="ECO:0000256" key="2">
    <source>
        <dbReference type="ARBA" id="ARBA00022679"/>
    </source>
</evidence>
<organism evidence="4 5">
    <name type="scientific">Papaver atlanticum</name>
    <dbReference type="NCBI Taxonomy" id="357466"/>
    <lineage>
        <taxon>Eukaryota</taxon>
        <taxon>Viridiplantae</taxon>
        <taxon>Streptophyta</taxon>
        <taxon>Embryophyta</taxon>
        <taxon>Tracheophyta</taxon>
        <taxon>Spermatophyta</taxon>
        <taxon>Magnoliopsida</taxon>
        <taxon>Ranunculales</taxon>
        <taxon>Papaveraceae</taxon>
        <taxon>Papaveroideae</taxon>
        <taxon>Papaver</taxon>
    </lineage>
</organism>
<dbReference type="GO" id="GO:0045547">
    <property type="term" value="F:ditrans,polycis-polyprenyl diphosphate synthase [(2E,6E)-farnesyl diphosphate specific] activity"/>
    <property type="evidence" value="ECO:0007669"/>
    <property type="project" value="TreeGrafter"/>
</dbReference>
<evidence type="ECO:0000256" key="3">
    <source>
        <dbReference type="RuleBase" id="RU363018"/>
    </source>
</evidence>
<dbReference type="PANTHER" id="PTHR10291">
    <property type="entry name" value="DEHYDRODOLICHYL DIPHOSPHATE SYNTHASE FAMILY MEMBER"/>
    <property type="match status" value="1"/>
</dbReference>
<dbReference type="Proteomes" id="UP001202328">
    <property type="component" value="Unassembled WGS sequence"/>
</dbReference>
<dbReference type="InterPro" id="IPR036424">
    <property type="entry name" value="UPP_synth-like_sf"/>
</dbReference>
<dbReference type="EC" id="2.5.1.-" evidence="3"/>
<evidence type="ECO:0000313" key="5">
    <source>
        <dbReference type="Proteomes" id="UP001202328"/>
    </source>
</evidence>
<accession>A0AAD4SNE6</accession>
<comment type="caution">
    <text evidence="4">The sequence shown here is derived from an EMBL/GenBank/DDBJ whole genome shotgun (WGS) entry which is preliminary data.</text>
</comment>
<sequence>MQRIKMILGGFFENCFRVFRKFIFSVVSVGPIPTHIAFIMDGNRRYARKHKLKEGAGHRIGLFALMSMLKYCYELGVKYVTVYAFSIDNFNREPKEVQYMMTLVEEKIEELLMEGSIVSKFWVRLHFIGNLKLLNATTRAAAERAMTATAMNNNLVLVICLAYSSTDEVVNAVQKSYENKWCKLQGLDSSGCGSDEIRLVDRSHLEKHMYMSVTPEPDILIRTSGAKRLSNFLLWQSTHAYLYSPSALWPDISVWHLIWVVLNFQRVQHNLEKKKKLL</sequence>
<keyword evidence="5" id="KW-1185">Reference proteome</keyword>
<dbReference type="GO" id="GO:0016094">
    <property type="term" value="P:polyprenol biosynthetic process"/>
    <property type="evidence" value="ECO:0007669"/>
    <property type="project" value="TreeGrafter"/>
</dbReference>
<dbReference type="SUPFAM" id="SSF64005">
    <property type="entry name" value="Undecaprenyl diphosphate synthase"/>
    <property type="match status" value="1"/>
</dbReference>
<dbReference type="GO" id="GO:0005783">
    <property type="term" value="C:endoplasmic reticulum"/>
    <property type="evidence" value="ECO:0007669"/>
    <property type="project" value="TreeGrafter"/>
</dbReference>
<proteinExistence type="inferred from homology"/>
<evidence type="ECO:0000313" key="4">
    <source>
        <dbReference type="EMBL" id="KAI3916147.1"/>
    </source>
</evidence>
<dbReference type="InterPro" id="IPR018520">
    <property type="entry name" value="UPP_synth-like_CS"/>
</dbReference>
<evidence type="ECO:0000256" key="1">
    <source>
        <dbReference type="ARBA" id="ARBA00005432"/>
    </source>
</evidence>
<dbReference type="Pfam" id="PF01255">
    <property type="entry name" value="Prenyltransf"/>
    <property type="match status" value="1"/>
</dbReference>
<reference evidence="4" key="1">
    <citation type="submission" date="2022-04" db="EMBL/GenBank/DDBJ databases">
        <title>A functionally conserved STORR gene fusion in Papaver species that diverged 16.8 million years ago.</title>
        <authorList>
            <person name="Catania T."/>
        </authorList>
    </citation>
    <scope>NUCLEOTIDE SEQUENCE</scope>
    <source>
        <strain evidence="4">S-188037</strain>
    </source>
</reference>
<dbReference type="CDD" id="cd00475">
    <property type="entry name" value="Cis_IPPS"/>
    <property type="match status" value="1"/>
</dbReference>
<dbReference type="PANTHER" id="PTHR10291:SF43">
    <property type="entry name" value="DEHYDRODOLICHYL DIPHOSPHATE SYNTHASE COMPLEX SUBUNIT DHDDS"/>
    <property type="match status" value="1"/>
</dbReference>
<comment type="similarity">
    <text evidence="1 3">Belongs to the UPP synthase family.</text>
</comment>
<dbReference type="NCBIfam" id="TIGR00055">
    <property type="entry name" value="uppS"/>
    <property type="match status" value="1"/>
</dbReference>
<dbReference type="InterPro" id="IPR001441">
    <property type="entry name" value="UPP_synth-like"/>
</dbReference>
<dbReference type="Gene3D" id="3.40.1180.10">
    <property type="entry name" value="Decaprenyl diphosphate synthase-like"/>
    <property type="match status" value="1"/>
</dbReference>
<gene>
    <name evidence="4" type="ORF">MKW98_004588</name>
</gene>
<dbReference type="PROSITE" id="PS01066">
    <property type="entry name" value="UPP_SYNTHASE"/>
    <property type="match status" value="1"/>
</dbReference>
<dbReference type="AlphaFoldDB" id="A0AAD4SNE6"/>